<reference evidence="1 2" key="1">
    <citation type="submission" date="2020-10" db="EMBL/GenBank/DDBJ databases">
        <title>Plant Genome Project.</title>
        <authorList>
            <person name="Zhang R.-G."/>
        </authorList>
    </citation>
    <scope>NUCLEOTIDE SEQUENCE [LARGE SCALE GENOMIC DNA]</scope>
    <source>
        <strain evidence="1">FAFU-HL-1</strain>
        <tissue evidence="1">Leaf</tissue>
    </source>
</reference>
<proteinExistence type="predicted"/>
<name>A0A835N5N0_9ROSI</name>
<evidence type="ECO:0000313" key="1">
    <source>
        <dbReference type="EMBL" id="KAF9686635.1"/>
    </source>
</evidence>
<dbReference type="Proteomes" id="UP000657918">
    <property type="component" value="Unassembled WGS sequence"/>
</dbReference>
<keyword evidence="2" id="KW-1185">Reference proteome</keyword>
<evidence type="ECO:0000313" key="2">
    <source>
        <dbReference type="Proteomes" id="UP000657918"/>
    </source>
</evidence>
<protein>
    <submittedName>
        <fullName evidence="1">Uncharacterized protein</fullName>
    </submittedName>
</protein>
<organism evidence="1 2">
    <name type="scientific">Salix dunnii</name>
    <dbReference type="NCBI Taxonomy" id="1413687"/>
    <lineage>
        <taxon>Eukaryota</taxon>
        <taxon>Viridiplantae</taxon>
        <taxon>Streptophyta</taxon>
        <taxon>Embryophyta</taxon>
        <taxon>Tracheophyta</taxon>
        <taxon>Spermatophyta</taxon>
        <taxon>Magnoliopsida</taxon>
        <taxon>eudicotyledons</taxon>
        <taxon>Gunneridae</taxon>
        <taxon>Pentapetalae</taxon>
        <taxon>rosids</taxon>
        <taxon>fabids</taxon>
        <taxon>Malpighiales</taxon>
        <taxon>Salicaceae</taxon>
        <taxon>Saliceae</taxon>
        <taxon>Salix</taxon>
    </lineage>
</organism>
<accession>A0A835N5N0</accession>
<dbReference type="AlphaFoldDB" id="A0A835N5N0"/>
<sequence>MKLRQTEEAHVPVMQNSFPFLYLLFKYNNSELANLCTKNCTNGQLIEENSAHYEEVNCAIVIENFQHRNSGVMSLLYFKENNSISVLSTSMALTIRLHFSSFEKIDQLPLPFDFVVRDTEDKRDANTATLISSASLARATKMVSLSKVADMPFVSIVFKFLKDFEISGFSYFLEIIYSSMSPAKPDSPLFLRIYDSSTFKHCFICEKILFVAPQASNNLRDQSKTSSAYS</sequence>
<comment type="caution">
    <text evidence="1">The sequence shown here is derived from an EMBL/GenBank/DDBJ whole genome shotgun (WGS) entry which is preliminary data.</text>
</comment>
<dbReference type="EMBL" id="JADGMS010000002">
    <property type="protein sequence ID" value="KAF9686635.1"/>
    <property type="molecule type" value="Genomic_DNA"/>
</dbReference>
<gene>
    <name evidence="1" type="ORF">SADUNF_Sadunf02G0009900</name>
</gene>